<evidence type="ECO:0000259" key="4">
    <source>
        <dbReference type="Pfam" id="PF13358"/>
    </source>
</evidence>
<dbReference type="Pfam" id="PF13358">
    <property type="entry name" value="DDE_3"/>
    <property type="match status" value="1"/>
</dbReference>
<dbReference type="GO" id="GO:0005634">
    <property type="term" value="C:nucleus"/>
    <property type="evidence" value="ECO:0007669"/>
    <property type="project" value="UniProtKB-SubCell"/>
</dbReference>
<dbReference type="InterPro" id="IPR047655">
    <property type="entry name" value="Transpos_IS630-like"/>
</dbReference>
<dbReference type="PANTHER" id="PTHR45816:SF4">
    <property type="entry name" value="RYR_IP3R HOMOLOGY ASSOCIATED DOMAIN-CONTAINING PROTEIN"/>
    <property type="match status" value="1"/>
</dbReference>
<dbReference type="GO" id="GO:0006313">
    <property type="term" value="P:DNA transposition"/>
    <property type="evidence" value="ECO:0007669"/>
    <property type="project" value="InterPro"/>
</dbReference>
<dbReference type="Proteomes" id="UP000789524">
    <property type="component" value="Unassembled WGS sequence"/>
</dbReference>
<proteinExistence type="predicted"/>
<evidence type="ECO:0000256" key="1">
    <source>
        <dbReference type="ARBA" id="ARBA00004123"/>
    </source>
</evidence>
<sequence length="630" mass="72266">MPKRSELSSEQRLRIKILHEQGMSQLKIAREVKCSRCAVQYAINRFKETGTHENRPRTGRRKVTTERKDRLLIRQSLQNRKKTALELAAALSEAKFSSVSVYTVRRRLLKAELKGCKARKKPWLSEHNKKNRLERALKHRDWSVEDWSNILWSDESNFEVFRTPGVTYVRRRVGEECVVPTVKHGGGSIIIWCCMAADGKGEMVLCEGRMNSVKYTEVLETALATSITQIFGDTNTDGLKFQQDNATCHKSAHTMKWFAENHIDLLDWPPQSPDLNPIEHIMTILKKNIRRHSISNKQALLAALQQEWKNISREECFRLVESMPKRVAAVIKSKDIKGAVGPGGAVLERNASLDNVRAPRGDRQDYDKTKEILERMIKYCTQGNTAREGGDSRPRRHEQRLLRNIGVHNVVLDLLQVPHDEDDAAMDELLGLAHEFLQHFCHGNTQNQAILHKHLDLFLNAGIREAQTVCSIFEENEKVAAHFVHCIESRGRRPACLKFLRTIVRAGPHHIRRSQDLVMQEMLNAGEDVLVFYNDKVLFNYFIKMMREYKQTGEMPEALTYHIDLIKLLTCCTLGKNVYTEIKCHSLLLLDDIVAMITHPDCIPEANHTYTYVTYIHVAEIVVVINTIAT</sequence>
<dbReference type="InterPro" id="IPR009057">
    <property type="entry name" value="Homeodomain-like_sf"/>
</dbReference>
<dbReference type="NCBIfam" id="NF033545">
    <property type="entry name" value="transpos_IS630"/>
    <property type="match status" value="1"/>
</dbReference>
<dbReference type="SUPFAM" id="SSF100909">
    <property type="entry name" value="IP3 receptor type 1 binding core, domain 2"/>
    <property type="match status" value="1"/>
</dbReference>
<feature type="domain" description="Tc1-like transposase DDE" evidence="4">
    <location>
        <begin position="150"/>
        <end position="300"/>
    </location>
</feature>
<keyword evidence="6" id="KW-1185">Reference proteome</keyword>
<dbReference type="Pfam" id="PF01365">
    <property type="entry name" value="RYDR_ITPR"/>
    <property type="match status" value="1"/>
</dbReference>
<dbReference type="InterPro" id="IPR015925">
    <property type="entry name" value="Ryanodine_IP3_receptor"/>
</dbReference>
<dbReference type="GO" id="GO:0005262">
    <property type="term" value="F:calcium channel activity"/>
    <property type="evidence" value="ECO:0007669"/>
    <property type="project" value="InterPro"/>
</dbReference>
<dbReference type="Gene3D" id="3.30.420.10">
    <property type="entry name" value="Ribonuclease H-like superfamily/Ribonuclease H"/>
    <property type="match status" value="1"/>
</dbReference>
<gene>
    <name evidence="5" type="ORF">DCHRY22_LOCUS9227</name>
</gene>
<dbReference type="GO" id="GO:0016020">
    <property type="term" value="C:membrane"/>
    <property type="evidence" value="ECO:0007669"/>
    <property type="project" value="InterPro"/>
</dbReference>
<dbReference type="SUPFAM" id="SSF46689">
    <property type="entry name" value="Homeodomain-like"/>
    <property type="match status" value="1"/>
</dbReference>
<dbReference type="Pfam" id="PF01498">
    <property type="entry name" value="HTH_Tnp_Tc3_2"/>
    <property type="match status" value="1"/>
</dbReference>
<dbReference type="InterPro" id="IPR000699">
    <property type="entry name" value="RIH_dom"/>
</dbReference>
<dbReference type="InterPro" id="IPR036388">
    <property type="entry name" value="WH-like_DNA-bd_sf"/>
</dbReference>
<evidence type="ECO:0000313" key="6">
    <source>
        <dbReference type="Proteomes" id="UP000789524"/>
    </source>
</evidence>
<comment type="caution">
    <text evidence="5">The sequence shown here is derived from an EMBL/GenBank/DDBJ whole genome shotgun (WGS) entry which is preliminary data.</text>
</comment>
<evidence type="ECO:0000259" key="3">
    <source>
        <dbReference type="Pfam" id="PF01498"/>
    </source>
</evidence>
<dbReference type="InterPro" id="IPR036397">
    <property type="entry name" value="RNaseH_sf"/>
</dbReference>
<dbReference type="InterPro" id="IPR002492">
    <property type="entry name" value="Transposase_Tc1-like"/>
</dbReference>
<reference evidence="5" key="1">
    <citation type="submission" date="2021-09" db="EMBL/GenBank/DDBJ databases">
        <authorList>
            <person name="Martin H S."/>
        </authorList>
    </citation>
    <scope>NUCLEOTIDE SEQUENCE</scope>
</reference>
<dbReference type="InterPro" id="IPR035910">
    <property type="entry name" value="RyR/IP3R_RIH_dom_sf"/>
</dbReference>
<comment type="subcellular location">
    <subcellularLocation>
        <location evidence="1">Nucleus</location>
    </subcellularLocation>
</comment>
<dbReference type="Pfam" id="PF13384">
    <property type="entry name" value="HTH_23"/>
    <property type="match status" value="1"/>
</dbReference>
<dbReference type="PANTHER" id="PTHR45816">
    <property type="entry name" value="MIR DOMAIN-CONTAINING PROTEIN"/>
    <property type="match status" value="1"/>
</dbReference>
<organism evidence="5 6">
    <name type="scientific">Danaus chrysippus</name>
    <name type="common">African queen</name>
    <dbReference type="NCBI Taxonomy" id="151541"/>
    <lineage>
        <taxon>Eukaryota</taxon>
        <taxon>Metazoa</taxon>
        <taxon>Ecdysozoa</taxon>
        <taxon>Arthropoda</taxon>
        <taxon>Hexapoda</taxon>
        <taxon>Insecta</taxon>
        <taxon>Pterygota</taxon>
        <taxon>Neoptera</taxon>
        <taxon>Endopterygota</taxon>
        <taxon>Lepidoptera</taxon>
        <taxon>Glossata</taxon>
        <taxon>Ditrysia</taxon>
        <taxon>Papilionoidea</taxon>
        <taxon>Nymphalidae</taxon>
        <taxon>Danainae</taxon>
        <taxon>Danaini</taxon>
        <taxon>Danaina</taxon>
        <taxon>Danaus</taxon>
        <taxon>Anosia</taxon>
    </lineage>
</organism>
<dbReference type="GO" id="GO:0003677">
    <property type="term" value="F:DNA binding"/>
    <property type="evidence" value="ECO:0007669"/>
    <property type="project" value="InterPro"/>
</dbReference>
<protein>
    <submittedName>
        <fullName evidence="5">(African queen) hypothetical protein</fullName>
    </submittedName>
</protein>
<accession>A0A8J2VWS2</accession>
<feature type="domain" description="Transposase Tc1-like" evidence="3">
    <location>
        <begin position="69"/>
        <end position="141"/>
    </location>
</feature>
<evidence type="ECO:0000313" key="5">
    <source>
        <dbReference type="EMBL" id="CAG9570382.1"/>
    </source>
</evidence>
<feature type="domain" description="RIH" evidence="2">
    <location>
        <begin position="372"/>
        <end position="530"/>
    </location>
</feature>
<dbReference type="Gene3D" id="1.10.10.10">
    <property type="entry name" value="Winged helix-like DNA-binding domain superfamily/Winged helix DNA-binding domain"/>
    <property type="match status" value="1"/>
</dbReference>
<dbReference type="EMBL" id="CAKASE010000065">
    <property type="protein sequence ID" value="CAG9570382.1"/>
    <property type="molecule type" value="Genomic_DNA"/>
</dbReference>
<dbReference type="InterPro" id="IPR038717">
    <property type="entry name" value="Tc1-like_DDE_dom"/>
</dbReference>
<evidence type="ECO:0000259" key="2">
    <source>
        <dbReference type="Pfam" id="PF01365"/>
    </source>
</evidence>
<dbReference type="OrthoDB" id="4843387at2759"/>
<dbReference type="AlphaFoldDB" id="A0A8J2VWS2"/>
<dbReference type="GO" id="GO:0015074">
    <property type="term" value="P:DNA integration"/>
    <property type="evidence" value="ECO:0007669"/>
    <property type="project" value="InterPro"/>
</dbReference>
<name>A0A8J2VWS2_9NEOP</name>